<organism evidence="1 2">
    <name type="scientific">Levilactobacillus lanxiensis</name>
    <dbReference type="NCBI Taxonomy" id="2799568"/>
    <lineage>
        <taxon>Bacteria</taxon>
        <taxon>Bacillati</taxon>
        <taxon>Bacillota</taxon>
        <taxon>Bacilli</taxon>
        <taxon>Lactobacillales</taxon>
        <taxon>Lactobacillaceae</taxon>
        <taxon>Levilactobacillus</taxon>
    </lineage>
</organism>
<name>A0ABW4D6F4_9LACO</name>
<dbReference type="RefSeq" id="WP_203646561.1">
    <property type="nucleotide sequence ID" value="NZ_BOLN01000010.1"/>
</dbReference>
<evidence type="ECO:0000313" key="2">
    <source>
        <dbReference type="Proteomes" id="UP001597189"/>
    </source>
</evidence>
<accession>A0ABW4D6F4</accession>
<sequence>MLPNLLVYPIILHKETVGGFSVEVPDIGWTQGDDPADALAMAQDLIGTALAGEDTVPPATPFDQIEVSAPDMKALVSIDLELFCRQHPVMVRKHVSIPDYLNDLGIEQGINFSKLLTEALHLRLDA</sequence>
<evidence type="ECO:0000313" key="1">
    <source>
        <dbReference type="EMBL" id="MFD1456385.1"/>
    </source>
</evidence>
<protein>
    <submittedName>
        <fullName evidence="1">Type II toxin-antitoxin system HicB family antitoxin</fullName>
    </submittedName>
</protein>
<dbReference type="EMBL" id="JBHTOD010000010">
    <property type="protein sequence ID" value="MFD1456385.1"/>
    <property type="molecule type" value="Genomic_DNA"/>
</dbReference>
<dbReference type="Gene3D" id="3.30.160.250">
    <property type="match status" value="1"/>
</dbReference>
<dbReference type="Proteomes" id="UP001597189">
    <property type="component" value="Unassembled WGS sequence"/>
</dbReference>
<gene>
    <name evidence="1" type="ORF">ACFQ44_12025</name>
</gene>
<proteinExistence type="predicted"/>
<keyword evidence="2" id="KW-1185">Reference proteome</keyword>
<dbReference type="InterPro" id="IPR035069">
    <property type="entry name" value="TTHA1013/TTHA0281-like"/>
</dbReference>
<comment type="caution">
    <text evidence="1">The sequence shown here is derived from an EMBL/GenBank/DDBJ whole genome shotgun (WGS) entry which is preliminary data.</text>
</comment>
<dbReference type="SUPFAM" id="SSF143100">
    <property type="entry name" value="TTHA1013/TTHA0281-like"/>
    <property type="match status" value="1"/>
</dbReference>
<reference evidence="2" key="1">
    <citation type="journal article" date="2019" name="Int. J. Syst. Evol. Microbiol.">
        <title>The Global Catalogue of Microorganisms (GCM) 10K type strain sequencing project: providing services to taxonomists for standard genome sequencing and annotation.</title>
        <authorList>
            <consortium name="The Broad Institute Genomics Platform"/>
            <consortium name="The Broad Institute Genome Sequencing Center for Infectious Disease"/>
            <person name="Wu L."/>
            <person name="Ma J."/>
        </authorList>
    </citation>
    <scope>NUCLEOTIDE SEQUENCE [LARGE SCALE GENOMIC DNA]</scope>
    <source>
        <strain evidence="2">CCM 8979</strain>
    </source>
</reference>